<dbReference type="InterPro" id="IPR040891">
    <property type="entry name" value="HEPN_SAV_6107"/>
</dbReference>
<dbReference type="EMBL" id="AEUD01000004">
    <property type="protein sequence ID" value="EGD55851.1"/>
    <property type="molecule type" value="Genomic_DNA"/>
</dbReference>
<dbReference type="Proteomes" id="UP000035065">
    <property type="component" value="Unassembled WGS sequence"/>
</dbReference>
<dbReference type="eggNOG" id="ENOG5033X83">
    <property type="taxonomic scope" value="Bacteria"/>
</dbReference>
<proteinExistence type="predicted"/>
<dbReference type="AlphaFoldDB" id="F1YHL3"/>
<name>F1YHL3_9ACTN</name>
<dbReference type="Pfam" id="PF18726">
    <property type="entry name" value="HEPN_SAV_6107"/>
    <property type="match status" value="1"/>
</dbReference>
<protein>
    <recommendedName>
        <fullName evidence="1">SAV-6107-like HEPN domain-containing protein</fullName>
    </recommendedName>
</protein>
<dbReference type="RefSeq" id="WP_009678524.1">
    <property type="nucleotide sequence ID" value="NZ_AEUD01000004.1"/>
</dbReference>
<gene>
    <name evidence="2" type="ORF">SCNU_06405</name>
</gene>
<accession>F1YHL3</accession>
<keyword evidence="3" id="KW-1185">Reference proteome</keyword>
<feature type="domain" description="SAV-6107-like HEPN" evidence="1">
    <location>
        <begin position="54"/>
        <end position="151"/>
    </location>
</feature>
<reference evidence="2 3" key="1">
    <citation type="journal article" date="2011" name="J. Bacteriol.">
        <title>Draft Genome Sequence of Gordonia neofelifaecis NRRL B-59395, a Cholesterol-Degrading Actinomycete.</title>
        <authorList>
            <person name="Ge F."/>
            <person name="Li W."/>
            <person name="Chen G."/>
            <person name="Liu Y."/>
            <person name="Zhang G."/>
            <person name="Yong B."/>
            <person name="Wang Q."/>
            <person name="Wang N."/>
            <person name="Huang Z."/>
            <person name="Li W."/>
            <person name="Wang J."/>
            <person name="Wu C."/>
            <person name="Xie Q."/>
            <person name="Liu G."/>
        </authorList>
    </citation>
    <scope>NUCLEOTIDE SEQUENCE [LARGE SCALE GENOMIC DNA]</scope>
    <source>
        <strain evidence="2 3">NRRL B-59395</strain>
    </source>
</reference>
<organism evidence="2 3">
    <name type="scientific">Gordonia neofelifaecis NRRL B-59395</name>
    <dbReference type="NCBI Taxonomy" id="644548"/>
    <lineage>
        <taxon>Bacteria</taxon>
        <taxon>Bacillati</taxon>
        <taxon>Actinomycetota</taxon>
        <taxon>Actinomycetes</taxon>
        <taxon>Mycobacteriales</taxon>
        <taxon>Gordoniaceae</taxon>
        <taxon>Gordonia</taxon>
    </lineage>
</organism>
<dbReference type="STRING" id="644548.SCNU_06405"/>
<evidence type="ECO:0000313" key="3">
    <source>
        <dbReference type="Proteomes" id="UP000035065"/>
    </source>
</evidence>
<sequence>MARAAGGPGRSTELRLAVARPTGAAPQESGVDPRVVHRSRDLLDRAEVLFDEAASVEDDGAERFRLFYLAAIRAAGAVLEVYEPTGTTRRRRGASDAWSRIKARAPQCSELADYFGELSTMRAHVEAGLVRSVDPTFCARVERRAVEFLDVADSTLLAYEQGKLTSRRTAARGTVA</sequence>
<evidence type="ECO:0000259" key="1">
    <source>
        <dbReference type="Pfam" id="PF18726"/>
    </source>
</evidence>
<evidence type="ECO:0000313" key="2">
    <source>
        <dbReference type="EMBL" id="EGD55851.1"/>
    </source>
</evidence>
<comment type="caution">
    <text evidence="2">The sequence shown here is derived from an EMBL/GenBank/DDBJ whole genome shotgun (WGS) entry which is preliminary data.</text>
</comment>